<dbReference type="Proteomes" id="UP000703269">
    <property type="component" value="Unassembled WGS sequence"/>
</dbReference>
<reference evidence="1 2" key="1">
    <citation type="submission" date="2021-08" db="EMBL/GenBank/DDBJ databases">
        <title>Draft Genome Sequence of Phanerochaete sordida strain YK-624.</title>
        <authorList>
            <person name="Mori T."/>
            <person name="Dohra H."/>
            <person name="Suzuki T."/>
            <person name="Kawagishi H."/>
            <person name="Hirai H."/>
        </authorList>
    </citation>
    <scope>NUCLEOTIDE SEQUENCE [LARGE SCALE GENOMIC DNA]</scope>
    <source>
        <strain evidence="1 2">YK-624</strain>
    </source>
</reference>
<gene>
    <name evidence="1" type="ORF">PsYK624_163240</name>
</gene>
<name>A0A9P3LLZ8_9APHY</name>
<protein>
    <submittedName>
        <fullName evidence="1">Uncharacterized protein</fullName>
    </submittedName>
</protein>
<accession>A0A9P3LLZ8</accession>
<keyword evidence="2" id="KW-1185">Reference proteome</keyword>
<evidence type="ECO:0000313" key="2">
    <source>
        <dbReference type="Proteomes" id="UP000703269"/>
    </source>
</evidence>
<proteinExistence type="predicted"/>
<comment type="caution">
    <text evidence="1">The sequence shown here is derived from an EMBL/GenBank/DDBJ whole genome shotgun (WGS) entry which is preliminary data.</text>
</comment>
<dbReference type="AlphaFoldDB" id="A0A9P3LLZ8"/>
<organism evidence="1 2">
    <name type="scientific">Phanerochaete sordida</name>
    <dbReference type="NCBI Taxonomy" id="48140"/>
    <lineage>
        <taxon>Eukaryota</taxon>
        <taxon>Fungi</taxon>
        <taxon>Dikarya</taxon>
        <taxon>Basidiomycota</taxon>
        <taxon>Agaricomycotina</taxon>
        <taxon>Agaricomycetes</taxon>
        <taxon>Polyporales</taxon>
        <taxon>Phanerochaetaceae</taxon>
        <taxon>Phanerochaete</taxon>
    </lineage>
</organism>
<evidence type="ECO:0000313" key="1">
    <source>
        <dbReference type="EMBL" id="GJF00047.1"/>
    </source>
</evidence>
<sequence length="404" mass="46325">MQHRASTEGTNASSGRHMRSRALPTEILHEIVSHAVASFFGEVVAGVLEYDWRKDKKLRRLTGLELRNALALEVTMRVEAEEKNDFTSSNPVDALLHTSYQLRHLALQVLTKVMGVSYAPGGLGRMDGLTLGPITLLRAFRRLLWAEKVNTRVRAGEAELVEYTSNTPALATCLSIAAIQREIITMREFGRCAAKMRELYHPALLPWLQEDPKRWIENAYQNLERCPEAIRDVLAPRVADAVVGARIETIFSFYFWDLNKTWDIIERSHRTLIREQSEGDLLAAVPEGLPGLEYRFTLRELIAQVTTRLHFIHDEYRALLELHKTVSPPRSLDEMIRPQHLRRYLCVLFDISAYGRIEGEEHKACRALASMFRAVIEERYDRVWYSAFDDPEEKDDDEAPVELA</sequence>
<dbReference type="EMBL" id="BPQB01000131">
    <property type="protein sequence ID" value="GJF00047.1"/>
    <property type="molecule type" value="Genomic_DNA"/>
</dbReference>